<dbReference type="Pfam" id="PF02310">
    <property type="entry name" value="B12-binding"/>
    <property type="match status" value="1"/>
</dbReference>
<dbReference type="Gene3D" id="3.40.50.280">
    <property type="entry name" value="Cobalamin-binding domain"/>
    <property type="match status" value="1"/>
</dbReference>
<dbReference type="AlphaFoldDB" id="A0ABD6GAD6"/>
<proteinExistence type="predicted"/>
<sequence length="290" mass="32193">MKETYSLREVVDETGLTKLVLHAWERRYASIVPERTATGRRIYCHEDLVRLQLLKACVDNGQRIGSIIHLSSEELRRSLINERLLNDLAPVFEAIENLDSDKLDRLLNTRYIGLGPVDFSKQVVLPLMAEVGRRWADGNLSIASEHLVSTSVRALLSSGFKFLALPRGSQRIVFSTLEGELHDLGGLAAALIARSHGVHATYLGAQLPAREIATMVRQSGATIVCISGAFKRIRNFEAQIKEIRQALPAEVPLWLGGAAFMDLPPIEGVHYFQQMDLFEQAVIALQGESV</sequence>
<reference evidence="3 4" key="1">
    <citation type="submission" date="2019-11" db="EMBL/GenBank/DDBJ databases">
        <title>Whole-genome sequencing of Allorhizobium vitis.</title>
        <authorList>
            <person name="Gan H.M."/>
            <person name="Savka M.A."/>
        </authorList>
    </citation>
    <scope>NUCLEOTIDE SEQUENCE [LARGE SCALE GENOMIC DNA]</scope>
    <source>
        <strain evidence="3 4">AB4</strain>
    </source>
</reference>
<dbReference type="SMART" id="SM00422">
    <property type="entry name" value="HTH_MERR"/>
    <property type="match status" value="1"/>
</dbReference>
<organism evidence="3 4">
    <name type="scientific">Agrobacterium vitis</name>
    <name type="common">Rhizobium vitis</name>
    <dbReference type="NCBI Taxonomy" id="373"/>
    <lineage>
        <taxon>Bacteria</taxon>
        <taxon>Pseudomonadati</taxon>
        <taxon>Pseudomonadota</taxon>
        <taxon>Alphaproteobacteria</taxon>
        <taxon>Hyphomicrobiales</taxon>
        <taxon>Rhizobiaceae</taxon>
        <taxon>Rhizobium/Agrobacterium group</taxon>
        <taxon>Agrobacterium</taxon>
    </lineage>
</organism>
<dbReference type="InterPro" id="IPR003759">
    <property type="entry name" value="Cbl-bd_cap"/>
</dbReference>
<feature type="domain" description="HTH merR-type" evidence="1">
    <location>
        <begin position="4"/>
        <end position="73"/>
    </location>
</feature>
<evidence type="ECO:0000259" key="2">
    <source>
        <dbReference type="PROSITE" id="PS51332"/>
    </source>
</evidence>
<gene>
    <name evidence="3" type="ORF">BBI04_008330</name>
</gene>
<dbReference type="EMBL" id="MBEV02000003">
    <property type="protein sequence ID" value="MUP04818.1"/>
    <property type="molecule type" value="Genomic_DNA"/>
</dbReference>
<dbReference type="Gene3D" id="1.10.1240.10">
    <property type="entry name" value="Methionine synthase domain"/>
    <property type="match status" value="1"/>
</dbReference>
<dbReference type="Pfam" id="PF13411">
    <property type="entry name" value="MerR_1"/>
    <property type="match status" value="1"/>
</dbReference>
<evidence type="ECO:0000313" key="3">
    <source>
        <dbReference type="EMBL" id="MUP04818.1"/>
    </source>
</evidence>
<dbReference type="SUPFAM" id="SSF52242">
    <property type="entry name" value="Cobalamin (vitamin B12)-binding domain"/>
    <property type="match status" value="1"/>
</dbReference>
<dbReference type="Proteomes" id="UP000175993">
    <property type="component" value="Unassembled WGS sequence"/>
</dbReference>
<name>A0ABD6GAD6_AGRVI</name>
<protein>
    <submittedName>
        <fullName evidence="3">MerR family transcriptional regulator</fullName>
    </submittedName>
</protein>
<dbReference type="InterPro" id="IPR000551">
    <property type="entry name" value="MerR-type_HTH_dom"/>
</dbReference>
<feature type="domain" description="B12-binding" evidence="2">
    <location>
        <begin position="169"/>
        <end position="290"/>
    </location>
</feature>
<dbReference type="InterPro" id="IPR036724">
    <property type="entry name" value="Cobalamin-bd_sf"/>
</dbReference>
<dbReference type="SUPFAM" id="SSF46955">
    <property type="entry name" value="Putative DNA-binding domain"/>
    <property type="match status" value="1"/>
</dbReference>
<dbReference type="InterPro" id="IPR036594">
    <property type="entry name" value="Meth_synthase_dom"/>
</dbReference>
<dbReference type="CDD" id="cd02065">
    <property type="entry name" value="B12-binding_like"/>
    <property type="match status" value="1"/>
</dbReference>
<comment type="caution">
    <text evidence="3">The sequence shown here is derived from an EMBL/GenBank/DDBJ whole genome shotgun (WGS) entry which is preliminary data.</text>
</comment>
<dbReference type="PROSITE" id="PS51332">
    <property type="entry name" value="B12_BINDING"/>
    <property type="match status" value="1"/>
</dbReference>
<evidence type="ECO:0000259" key="1">
    <source>
        <dbReference type="PROSITE" id="PS50937"/>
    </source>
</evidence>
<dbReference type="PROSITE" id="PS50937">
    <property type="entry name" value="HTH_MERR_2"/>
    <property type="match status" value="1"/>
</dbReference>
<dbReference type="RefSeq" id="WP_070165059.1">
    <property type="nucleotide sequence ID" value="NZ_CP118259.1"/>
</dbReference>
<dbReference type="InterPro" id="IPR009061">
    <property type="entry name" value="DNA-bd_dom_put_sf"/>
</dbReference>
<dbReference type="Gene3D" id="1.10.1660.10">
    <property type="match status" value="1"/>
</dbReference>
<evidence type="ECO:0000313" key="4">
    <source>
        <dbReference type="Proteomes" id="UP000175993"/>
    </source>
</evidence>
<dbReference type="InterPro" id="IPR006158">
    <property type="entry name" value="Cobalamin-bd"/>
</dbReference>
<accession>A0ABD6GAD6</accession>
<dbReference type="Pfam" id="PF02607">
    <property type="entry name" value="B12-binding_2"/>
    <property type="match status" value="1"/>
</dbReference>